<dbReference type="CDD" id="cd03788">
    <property type="entry name" value="GT20_TPS"/>
    <property type="match status" value="1"/>
</dbReference>
<dbReference type="GO" id="GO:0004805">
    <property type="term" value="F:trehalose-phosphatase activity"/>
    <property type="evidence" value="ECO:0007669"/>
    <property type="project" value="TreeGrafter"/>
</dbReference>
<comment type="catalytic activity">
    <reaction evidence="7">
        <text>D-glucose 6-phosphate + UDP-alpha-D-glucose = alpha,alpha-trehalose 6-phosphate + UDP + H(+)</text>
        <dbReference type="Rhea" id="RHEA:18889"/>
        <dbReference type="ChEBI" id="CHEBI:15378"/>
        <dbReference type="ChEBI" id="CHEBI:58223"/>
        <dbReference type="ChEBI" id="CHEBI:58429"/>
        <dbReference type="ChEBI" id="CHEBI:58885"/>
        <dbReference type="ChEBI" id="CHEBI:61548"/>
        <dbReference type="EC" id="2.4.1.15"/>
    </reaction>
</comment>
<dbReference type="SUPFAM" id="SSF56784">
    <property type="entry name" value="HAD-like"/>
    <property type="match status" value="1"/>
</dbReference>
<dbReference type="NCBIfam" id="TIGR01484">
    <property type="entry name" value="HAD-SF-IIB"/>
    <property type="match status" value="1"/>
</dbReference>
<evidence type="ECO:0000256" key="8">
    <source>
        <dbReference type="SAM" id="Phobius"/>
    </source>
</evidence>
<dbReference type="SUPFAM" id="SSF53756">
    <property type="entry name" value="UDP-Glycosyltransferase/glycogen phosphorylase"/>
    <property type="match status" value="1"/>
</dbReference>
<sequence>MLSKSCANLLELGSDNTVDFSTSVKSLPRVMTSPGIINDLDEGTSTNEDSCSSKLSSQDRKIIVADFLPLNSMKDQATGQWCFTWDRDSLLLQLKDGFSSDTEVIYVGCLDVDIDISEQEEISQKLMEEYKCMPTFLSPELFQMYYHGFCKQQLWPLFHYMLPICLHKGDLFDRSLFQAYISANKKFAEKVMEVINSDDDYVWIHDYYLMLLPTFLRKRLNQVKIGFFLHSPFPSSEIYRTLPVREEILKSLLNADLIGFQTYDYARYFLSCCSRMLGLHYESKRGYIGLEYYGRTVSIKILSVGIHMGRLQSVLNHPATASKVQEIEENFKGKKLLLGVDDMDLFKGISLKLLAFELLLERHPTLREKIILVQIVNPTRSMGKDVKEAIEDTLLIAERINNSYGTPGYEPVVLIDKPIPFHEKIAFYVAAECCIVNAVRDGMNLVPYEYVVCRQGTEELDKSRGFQVGSSHTSTLIVSEFVGCSPSLSGAFRVNPWSIEDVSDALYRSINSGETERQMRHEKHYRYVSTHDVAHWARSFSQDLERACKDHHSWRCWALGFGLNFRVLYLSPNFRKLMLNHLVSSYKNAHRRAIFLDYDGTIMPEASINKTPRQETLSILNSLSTDPNNTVFIVSGRGRASLSEWFTSCESLGIAAEHGYFIRWRKDAEWESSSVLVDLDWMKMAEPVMQLYTETTDGSYIELKESAIVWHHQFADHDYGSCQATELLDHLESVLANEPVVVKRGQHIVEVKPQGIGKGLVVENLIGTLNKRGKPLDFVLCIGDDRSDEDMFESINSIASSNLFPLVPEVFACTVGQKPSMAKYYVEDTGEVVRLLRGIAAVSNQERRVTDDQVPIERSRAKQELASAELLPFCTVSSICLAFLCLLWISRPLTELRHDEQGDESVGNAHSCADLAGWIVGVAVSNAASSLLKRLWSLKSTTKTAVSGHRPLMKFESGYTVETVFDGSKLGIEPHSVEVTQSGELLLLDSVNNSRPKLIAGSPEGYVGHVDGRPREARMNHPKGFTVDGRGNIYVADTMNMAIRKISDTGVTTTIAGGKGSRGGHSDGPSEDAKFSTDFEVVYIASSCSLLVVDRGNSAIREIHLNFDDCAHQYETGLPLGIAVLLAAAFFGYMLALLQRRVGVMVSTKTESVTPTKASMPPYQMPVKPSTRPPLIPARDEAENTDEEGLFGSIGKLLSGTWASTAAIFGAVFPVFRKKPKAVQYQQQQRVNAWPVPESFVIPDDEIPPPLETRAPTPHKTYAFMSKEPEKIHHIRHAPPYFSGWGTEAQQQQQQQVHQRQHLRQHRQYSLGPQTYYEQSCETTNEIVFGAVQESDSKRRSVEIKAVNYGDPIYEQYGMRYRKNFQASPTPTVFHGKFVSQAEVSEDMETFPFLLDHSQTFDTEKLSCLLPILSLLPSTASFPVQFPLASVPLIPLPSPFLRAEQLFRATCNWASATTY</sequence>
<dbReference type="SUPFAM" id="SSF101898">
    <property type="entry name" value="NHL repeat"/>
    <property type="match status" value="1"/>
</dbReference>
<dbReference type="Gene3D" id="2.120.10.30">
    <property type="entry name" value="TolB, C-terminal domain"/>
    <property type="match status" value="1"/>
</dbReference>
<evidence type="ECO:0000256" key="4">
    <source>
        <dbReference type="ARBA" id="ARBA00022553"/>
    </source>
</evidence>
<feature type="transmembrane region" description="Helical" evidence="8">
    <location>
        <begin position="1118"/>
        <end position="1138"/>
    </location>
</feature>
<dbReference type="Pfam" id="PF00982">
    <property type="entry name" value="Glyco_transf_20"/>
    <property type="match status" value="1"/>
</dbReference>
<reference evidence="9" key="1">
    <citation type="submission" date="2022-05" db="EMBL/GenBank/DDBJ databases">
        <title>The Musa troglodytarum L. genome provides insights into the mechanism of non-climacteric behaviour and enrichment of carotenoids.</title>
        <authorList>
            <person name="Wang J."/>
        </authorList>
    </citation>
    <scope>NUCLEOTIDE SEQUENCE</scope>
    <source>
        <tissue evidence="9">Leaf</tissue>
    </source>
</reference>
<dbReference type="FunFam" id="3.40.50.2000:FF:000010">
    <property type="entry name" value="Alpha,alpha-trehalose-phosphate synthase"/>
    <property type="match status" value="1"/>
</dbReference>
<evidence type="ECO:0000256" key="7">
    <source>
        <dbReference type="ARBA" id="ARBA00048039"/>
    </source>
</evidence>
<keyword evidence="8" id="KW-1133">Transmembrane helix</keyword>
<evidence type="ECO:0000313" key="9">
    <source>
        <dbReference type="EMBL" id="URE26224.1"/>
    </source>
</evidence>
<keyword evidence="5" id="KW-0328">Glycosyltransferase</keyword>
<dbReference type="EC" id="2.4.1.15" evidence="3"/>
<dbReference type="Gene3D" id="3.40.50.1000">
    <property type="entry name" value="HAD superfamily/HAD-like"/>
    <property type="match status" value="2"/>
</dbReference>
<proteinExistence type="inferred from homology"/>
<keyword evidence="4" id="KW-0597">Phosphoprotein</keyword>
<keyword evidence="10" id="KW-1185">Reference proteome</keyword>
<dbReference type="PANTHER" id="PTHR10788:SF14">
    <property type="entry name" value="ALPHA,ALPHA-TREHALOSE-PHOSPHATE SYNTHASE [UDP-FORMING] 9-RELATED"/>
    <property type="match status" value="1"/>
</dbReference>
<dbReference type="EMBL" id="CP097510">
    <property type="protein sequence ID" value="URE26224.1"/>
    <property type="molecule type" value="Genomic_DNA"/>
</dbReference>
<dbReference type="GO" id="GO:0003825">
    <property type="term" value="F:alpha,alpha-trehalose-phosphate synthase (UDP-forming) activity"/>
    <property type="evidence" value="ECO:0007669"/>
    <property type="project" value="UniProtKB-EC"/>
</dbReference>
<evidence type="ECO:0000256" key="5">
    <source>
        <dbReference type="ARBA" id="ARBA00022676"/>
    </source>
</evidence>
<evidence type="ECO:0000256" key="1">
    <source>
        <dbReference type="ARBA" id="ARBA00005409"/>
    </source>
</evidence>
<evidence type="ECO:0000256" key="2">
    <source>
        <dbReference type="ARBA" id="ARBA00006330"/>
    </source>
</evidence>
<dbReference type="InterPro" id="IPR006379">
    <property type="entry name" value="HAD-SF_hydro_IIB"/>
</dbReference>
<dbReference type="InterPro" id="IPR011042">
    <property type="entry name" value="6-blade_b-propeller_TolB-like"/>
</dbReference>
<dbReference type="FunFam" id="3.40.50.2000:FF:000017">
    <property type="entry name" value="alpha,alpha-trehalose-phosphate synthase [UDP-forming] 6"/>
    <property type="match status" value="1"/>
</dbReference>
<dbReference type="FunFam" id="3.40.50.1000:FF:000054">
    <property type="entry name" value="alpha,alpha-trehalose-phosphate synthase [UDP-forming] 6"/>
    <property type="match status" value="1"/>
</dbReference>
<dbReference type="InterPro" id="IPR003337">
    <property type="entry name" value="Trehalose_PPase"/>
</dbReference>
<dbReference type="GO" id="GO:0005992">
    <property type="term" value="P:trehalose biosynthetic process"/>
    <property type="evidence" value="ECO:0007669"/>
    <property type="project" value="InterPro"/>
</dbReference>
<dbReference type="InterPro" id="IPR036412">
    <property type="entry name" value="HAD-like_sf"/>
</dbReference>
<comment type="similarity">
    <text evidence="2">In the C-terminal section; belongs to the trehalose phosphatase family.</text>
</comment>
<evidence type="ECO:0000256" key="3">
    <source>
        <dbReference type="ARBA" id="ARBA00012538"/>
    </source>
</evidence>
<dbReference type="PANTHER" id="PTHR10788">
    <property type="entry name" value="TREHALOSE-6-PHOSPHATE SYNTHASE"/>
    <property type="match status" value="1"/>
</dbReference>
<dbReference type="InterPro" id="IPR023214">
    <property type="entry name" value="HAD_sf"/>
</dbReference>
<protein>
    <recommendedName>
        <fullName evidence="3">alpha,alpha-trehalose-phosphate synthase (UDP-forming)</fullName>
        <ecNumber evidence="3">2.4.1.15</ecNumber>
    </recommendedName>
</protein>
<accession>A0A9E7KSS2</accession>
<dbReference type="Gene3D" id="3.40.50.2000">
    <property type="entry name" value="Glycogen Phosphorylase B"/>
    <property type="match status" value="2"/>
</dbReference>
<gene>
    <name evidence="9" type="ORF">MUK42_15958</name>
</gene>
<dbReference type="OrthoDB" id="755951at2759"/>
<evidence type="ECO:0000256" key="6">
    <source>
        <dbReference type="ARBA" id="ARBA00022679"/>
    </source>
</evidence>
<dbReference type="InterPro" id="IPR001830">
    <property type="entry name" value="Glyco_trans_20"/>
</dbReference>
<dbReference type="Pfam" id="PF02358">
    <property type="entry name" value="Trehalose_PPase"/>
    <property type="match status" value="1"/>
</dbReference>
<comment type="similarity">
    <text evidence="1">In the N-terminal section; belongs to the glycosyltransferase 20 family.</text>
</comment>
<dbReference type="GO" id="GO:0005829">
    <property type="term" value="C:cytosol"/>
    <property type="evidence" value="ECO:0007669"/>
    <property type="project" value="TreeGrafter"/>
</dbReference>
<keyword evidence="8" id="KW-0472">Membrane</keyword>
<organism evidence="9 10">
    <name type="scientific">Musa troglodytarum</name>
    <name type="common">fe'i banana</name>
    <dbReference type="NCBI Taxonomy" id="320322"/>
    <lineage>
        <taxon>Eukaryota</taxon>
        <taxon>Viridiplantae</taxon>
        <taxon>Streptophyta</taxon>
        <taxon>Embryophyta</taxon>
        <taxon>Tracheophyta</taxon>
        <taxon>Spermatophyta</taxon>
        <taxon>Magnoliopsida</taxon>
        <taxon>Liliopsida</taxon>
        <taxon>Zingiberales</taxon>
        <taxon>Musaceae</taxon>
        <taxon>Musa</taxon>
    </lineage>
</organism>
<dbReference type="Proteomes" id="UP001055439">
    <property type="component" value="Chromosome 8"/>
</dbReference>
<keyword evidence="6" id="KW-0808">Transferase</keyword>
<keyword evidence="8" id="KW-0812">Transmembrane</keyword>
<dbReference type="NCBIfam" id="TIGR00685">
    <property type="entry name" value="T6PP"/>
    <property type="match status" value="1"/>
</dbReference>
<evidence type="ECO:0000313" key="10">
    <source>
        <dbReference type="Proteomes" id="UP001055439"/>
    </source>
</evidence>
<dbReference type="FunFam" id="3.40.50.1000:FF:000052">
    <property type="entry name" value="Alpha,alpha-trehalose-phosphate synthase [UDP-forming] 6"/>
    <property type="match status" value="1"/>
</dbReference>
<name>A0A9E7KSS2_9LILI</name>
<dbReference type="CDD" id="cd01627">
    <property type="entry name" value="HAD_TPP"/>
    <property type="match status" value="1"/>
</dbReference>